<keyword evidence="8" id="KW-1185">Reference proteome</keyword>
<comment type="similarity">
    <text evidence="2">Belongs to the glycosyl hydrolase 20 family.</text>
</comment>
<evidence type="ECO:0000256" key="1">
    <source>
        <dbReference type="ARBA" id="ARBA00001231"/>
    </source>
</evidence>
<evidence type="ECO:0000313" key="7">
    <source>
        <dbReference type="EMBL" id="KAK7792184.1"/>
    </source>
</evidence>
<dbReference type="AlphaFoldDB" id="A0AAN9V5V2"/>
<evidence type="ECO:0000313" key="8">
    <source>
        <dbReference type="Proteomes" id="UP001378592"/>
    </source>
</evidence>
<dbReference type="GO" id="GO:0004563">
    <property type="term" value="F:beta-N-acetylhexosaminidase activity"/>
    <property type="evidence" value="ECO:0007669"/>
    <property type="project" value="UniProtKB-EC"/>
</dbReference>
<dbReference type="InterPro" id="IPR017853">
    <property type="entry name" value="GH"/>
</dbReference>
<keyword evidence="5" id="KW-1133">Transmembrane helix</keyword>
<evidence type="ECO:0000256" key="3">
    <source>
        <dbReference type="ARBA" id="ARBA00012663"/>
    </source>
</evidence>
<protein>
    <recommendedName>
        <fullName evidence="3">beta-N-acetylhexosaminidase</fullName>
        <ecNumber evidence="3">3.2.1.52</ecNumber>
    </recommendedName>
</protein>
<comment type="catalytic activity">
    <reaction evidence="1">
        <text>Hydrolysis of terminal non-reducing N-acetyl-D-hexosamine residues in N-acetyl-beta-D-hexosaminides.</text>
        <dbReference type="EC" id="3.2.1.52"/>
    </reaction>
</comment>
<dbReference type="InterPro" id="IPR015883">
    <property type="entry name" value="Glyco_hydro_20_cat"/>
</dbReference>
<dbReference type="GO" id="GO:0005975">
    <property type="term" value="P:carbohydrate metabolic process"/>
    <property type="evidence" value="ECO:0007669"/>
    <property type="project" value="InterPro"/>
</dbReference>
<sequence>MQTKMCKLRGKIEVTVIAMIIFTLALILYVLFTSDVLVDSSMSKERNSQASALVHKQTSVNRFSSLTLSPDVLASHNRAEERIMDDVRRDSDQDENNLARRVLAPQNQENRPIYYNERKNFMEQHNSVMFRGHRVVHLDLKGAPPRVTYYDELFPLLRTLGATGILIEYEDMFPYSDGLKDLAAHNAYTKADIKHILKVASENELEIIPLIQTFGHLEFVLKLEKFSNLREVPKYPQVVCPSNNDTFPVLAMMINQIMKLHPHIKHLHIGCDEVYYLGNCIRCGMAMVDHKWAKTHLFLNHVIRVAKYVRKHFPNVMPLTWDDEFRKVSEEVLQESRVSQWLEPVVWKYSPDLVTSIGSDIWEKYISVFPAIWVASAFKGATGPDKYVTDISYHLENHRAWMDVINSYSQRIKFRGIMLTGWQRYDHFAILCELLPVGLPSLATNLAFIQEKDKKTSQILRQVMDVLKCDPPLPLSPGMGLSHCGFPGAGILEAAERLYILQQNIDKYLSDSAVKGWFTDYNIEHGFASPSLVERATAELNHCKMELGNIKQDMITAMSEVYDSYTTKEWISTYIQPLDIKLQNLWDAKEKLLAPNYWPKRPLDFVASNVRSSSKPQSPGST</sequence>
<organism evidence="7 8">
    <name type="scientific">Gryllus longicercus</name>
    <dbReference type="NCBI Taxonomy" id="2509291"/>
    <lineage>
        <taxon>Eukaryota</taxon>
        <taxon>Metazoa</taxon>
        <taxon>Ecdysozoa</taxon>
        <taxon>Arthropoda</taxon>
        <taxon>Hexapoda</taxon>
        <taxon>Insecta</taxon>
        <taxon>Pterygota</taxon>
        <taxon>Neoptera</taxon>
        <taxon>Polyneoptera</taxon>
        <taxon>Orthoptera</taxon>
        <taxon>Ensifera</taxon>
        <taxon>Gryllidea</taxon>
        <taxon>Grylloidea</taxon>
        <taxon>Gryllidae</taxon>
        <taxon>Gryllinae</taxon>
        <taxon>Gryllus</taxon>
    </lineage>
</organism>
<dbReference type="SUPFAM" id="SSF51445">
    <property type="entry name" value="(Trans)glycosidases"/>
    <property type="match status" value="1"/>
</dbReference>
<evidence type="ECO:0000259" key="6">
    <source>
        <dbReference type="Pfam" id="PF00728"/>
    </source>
</evidence>
<name>A0AAN9V5V2_9ORTH</name>
<dbReference type="Pfam" id="PF00728">
    <property type="entry name" value="Glyco_hydro_20"/>
    <property type="match status" value="1"/>
</dbReference>
<evidence type="ECO:0000256" key="2">
    <source>
        <dbReference type="ARBA" id="ARBA00006285"/>
    </source>
</evidence>
<accession>A0AAN9V5V2</accession>
<evidence type="ECO:0000256" key="4">
    <source>
        <dbReference type="ARBA" id="ARBA00022801"/>
    </source>
</evidence>
<feature type="domain" description="Glycoside hydrolase family 20 catalytic" evidence="6">
    <location>
        <begin position="184"/>
        <end position="343"/>
    </location>
</feature>
<dbReference type="EC" id="3.2.1.52" evidence="3"/>
<keyword evidence="4" id="KW-0378">Hydrolase</keyword>
<evidence type="ECO:0000256" key="5">
    <source>
        <dbReference type="SAM" id="Phobius"/>
    </source>
</evidence>
<dbReference type="PANTHER" id="PTHR21040">
    <property type="entry name" value="BCDNA.GH04120"/>
    <property type="match status" value="1"/>
</dbReference>
<feature type="transmembrane region" description="Helical" evidence="5">
    <location>
        <begin position="12"/>
        <end position="32"/>
    </location>
</feature>
<gene>
    <name evidence="7" type="ORF">R5R35_005140</name>
</gene>
<dbReference type="Gene3D" id="3.20.20.80">
    <property type="entry name" value="Glycosidases"/>
    <property type="match status" value="1"/>
</dbReference>
<dbReference type="InterPro" id="IPR038901">
    <property type="entry name" value="HEXDC-like"/>
</dbReference>
<proteinExistence type="inferred from homology"/>
<keyword evidence="5" id="KW-0472">Membrane</keyword>
<dbReference type="PANTHER" id="PTHR21040:SF13">
    <property type="entry name" value="BETA-N-ACETYLHEXOSAMINIDASE"/>
    <property type="match status" value="1"/>
</dbReference>
<keyword evidence="5" id="KW-0812">Transmembrane</keyword>
<comment type="caution">
    <text evidence="7">The sequence shown here is derived from an EMBL/GenBank/DDBJ whole genome shotgun (WGS) entry which is preliminary data.</text>
</comment>
<dbReference type="Proteomes" id="UP001378592">
    <property type="component" value="Unassembled WGS sequence"/>
</dbReference>
<dbReference type="EMBL" id="JAZDUA010000466">
    <property type="protein sequence ID" value="KAK7792184.1"/>
    <property type="molecule type" value="Genomic_DNA"/>
</dbReference>
<dbReference type="CDD" id="cd06565">
    <property type="entry name" value="GH20_GcnA-like"/>
    <property type="match status" value="1"/>
</dbReference>
<reference evidence="7 8" key="1">
    <citation type="submission" date="2024-03" db="EMBL/GenBank/DDBJ databases">
        <title>The genome assembly and annotation of the cricket Gryllus longicercus Weissman &amp; Gray.</title>
        <authorList>
            <person name="Szrajer S."/>
            <person name="Gray D."/>
            <person name="Ylla G."/>
        </authorList>
    </citation>
    <scope>NUCLEOTIDE SEQUENCE [LARGE SCALE GENOMIC DNA]</scope>
    <source>
        <strain evidence="7">DAG 2021-001</strain>
        <tissue evidence="7">Whole body minus gut</tissue>
    </source>
</reference>